<dbReference type="Proteomes" id="UP001307849">
    <property type="component" value="Unassembled WGS sequence"/>
</dbReference>
<keyword evidence="3" id="KW-0813">Transport</keyword>
<keyword evidence="8" id="KW-0406">Ion transport</keyword>
<comment type="caution">
    <text evidence="13">The sequence shown here is derived from an EMBL/GenBank/DDBJ whole genome shotgun (WGS) entry which is preliminary data.</text>
</comment>
<evidence type="ECO:0000256" key="7">
    <source>
        <dbReference type="ARBA" id="ARBA00023002"/>
    </source>
</evidence>
<dbReference type="GO" id="GO:0000293">
    <property type="term" value="F:ferric-chelate reductase activity"/>
    <property type="evidence" value="ECO:0007669"/>
    <property type="project" value="UniProtKB-ARBA"/>
</dbReference>
<accession>A0AAN8N795</accession>
<dbReference type="CDD" id="cd06186">
    <property type="entry name" value="NOX_Duox_like_FAD_NADP"/>
    <property type="match status" value="1"/>
</dbReference>
<keyword evidence="7" id="KW-0560">Oxidoreductase</keyword>
<evidence type="ECO:0000256" key="6">
    <source>
        <dbReference type="ARBA" id="ARBA00022989"/>
    </source>
</evidence>
<evidence type="ECO:0000256" key="1">
    <source>
        <dbReference type="ARBA" id="ARBA00004141"/>
    </source>
</evidence>
<evidence type="ECO:0000256" key="10">
    <source>
        <dbReference type="ARBA" id="ARBA00023180"/>
    </source>
</evidence>
<feature type="transmembrane region" description="Helical" evidence="11">
    <location>
        <begin position="542"/>
        <end position="558"/>
    </location>
</feature>
<keyword evidence="10" id="KW-0325">Glycoprotein</keyword>
<dbReference type="SUPFAM" id="SSF52343">
    <property type="entry name" value="Ferredoxin reductase-like, C-terminal NADP-linked domain"/>
    <property type="match status" value="1"/>
</dbReference>
<keyword evidence="4 11" id="KW-0812">Transmembrane</keyword>
<keyword evidence="14" id="KW-1185">Reference proteome</keyword>
<feature type="transmembrane region" description="Helical" evidence="11">
    <location>
        <begin position="100"/>
        <end position="120"/>
    </location>
</feature>
<gene>
    <name evidence="13" type="ORF">TWF506_009634</name>
</gene>
<evidence type="ECO:0000256" key="9">
    <source>
        <dbReference type="ARBA" id="ARBA00023136"/>
    </source>
</evidence>
<dbReference type="PANTHER" id="PTHR32361:SF9">
    <property type="entry name" value="FERRIC REDUCTASE TRANSMEMBRANE COMPONENT 3-RELATED"/>
    <property type="match status" value="1"/>
</dbReference>
<dbReference type="GO" id="GO:0005886">
    <property type="term" value="C:plasma membrane"/>
    <property type="evidence" value="ECO:0007669"/>
    <property type="project" value="TreeGrafter"/>
</dbReference>
<dbReference type="InterPro" id="IPR039261">
    <property type="entry name" value="FNR_nucleotide-bd"/>
</dbReference>
<keyword evidence="9 11" id="KW-0472">Membrane</keyword>
<dbReference type="InterPro" id="IPR051410">
    <property type="entry name" value="Ferric/Cupric_Reductase"/>
</dbReference>
<dbReference type="PROSITE" id="PS51384">
    <property type="entry name" value="FAD_FR"/>
    <property type="match status" value="1"/>
</dbReference>
<feature type="domain" description="FAD-binding FR-type" evidence="12">
    <location>
        <begin position="398"/>
        <end position="533"/>
    </location>
</feature>
<feature type="transmembrane region" description="Helical" evidence="11">
    <location>
        <begin position="302"/>
        <end position="324"/>
    </location>
</feature>
<feature type="transmembrane region" description="Helical" evidence="11">
    <location>
        <begin position="369"/>
        <end position="389"/>
    </location>
</feature>
<dbReference type="GO" id="GO:0006879">
    <property type="term" value="P:intracellular iron ion homeostasis"/>
    <property type="evidence" value="ECO:0007669"/>
    <property type="project" value="TreeGrafter"/>
</dbReference>
<comment type="similarity">
    <text evidence="2">Belongs to the ferric reductase (FRE) family.</text>
</comment>
<dbReference type="GO" id="GO:0015677">
    <property type="term" value="P:copper ion import"/>
    <property type="evidence" value="ECO:0007669"/>
    <property type="project" value="TreeGrafter"/>
</dbReference>
<dbReference type="AlphaFoldDB" id="A0AAN8N795"/>
<keyword evidence="6 11" id="KW-1133">Transmembrane helix</keyword>
<evidence type="ECO:0000313" key="14">
    <source>
        <dbReference type="Proteomes" id="UP001307849"/>
    </source>
</evidence>
<dbReference type="SFLD" id="SFLDS00052">
    <property type="entry name" value="Ferric_Reductase_Domain"/>
    <property type="match status" value="1"/>
</dbReference>
<protein>
    <recommendedName>
        <fullName evidence="12">FAD-binding FR-type domain-containing protein</fullName>
    </recommendedName>
</protein>
<evidence type="ECO:0000256" key="4">
    <source>
        <dbReference type="ARBA" id="ARBA00022692"/>
    </source>
</evidence>
<evidence type="ECO:0000256" key="2">
    <source>
        <dbReference type="ARBA" id="ARBA00006278"/>
    </source>
</evidence>
<feature type="transmembrane region" description="Helical" evidence="11">
    <location>
        <begin position="344"/>
        <end position="362"/>
    </location>
</feature>
<organism evidence="13 14">
    <name type="scientific">Arthrobotrys conoides</name>
    <dbReference type="NCBI Taxonomy" id="74498"/>
    <lineage>
        <taxon>Eukaryota</taxon>
        <taxon>Fungi</taxon>
        <taxon>Dikarya</taxon>
        <taxon>Ascomycota</taxon>
        <taxon>Pezizomycotina</taxon>
        <taxon>Orbiliomycetes</taxon>
        <taxon>Orbiliales</taxon>
        <taxon>Orbiliaceae</taxon>
        <taxon>Arthrobotrys</taxon>
    </lineage>
</organism>
<dbReference type="InterPro" id="IPR013112">
    <property type="entry name" value="FAD-bd_8"/>
</dbReference>
<dbReference type="GO" id="GO:0006826">
    <property type="term" value="P:iron ion transport"/>
    <property type="evidence" value="ECO:0007669"/>
    <property type="project" value="TreeGrafter"/>
</dbReference>
<dbReference type="Pfam" id="PF08030">
    <property type="entry name" value="NAD_binding_6"/>
    <property type="match status" value="1"/>
</dbReference>
<evidence type="ECO:0000259" key="12">
    <source>
        <dbReference type="PROSITE" id="PS51384"/>
    </source>
</evidence>
<keyword evidence="5" id="KW-0249">Electron transport</keyword>
<dbReference type="Gene3D" id="3.40.50.80">
    <property type="entry name" value="Nucleotide-binding domain of ferredoxin-NADP reductase (FNR) module"/>
    <property type="match status" value="1"/>
</dbReference>
<dbReference type="InterPro" id="IPR013121">
    <property type="entry name" value="Fe_red_NAD-bd_6"/>
</dbReference>
<proteinExistence type="inferred from homology"/>
<dbReference type="InterPro" id="IPR017927">
    <property type="entry name" value="FAD-bd_FR_type"/>
</dbReference>
<comment type="subcellular location">
    <subcellularLocation>
        <location evidence="1">Membrane</location>
        <topology evidence="1">Multi-pass membrane protein</topology>
    </subcellularLocation>
</comment>
<evidence type="ECO:0000256" key="5">
    <source>
        <dbReference type="ARBA" id="ARBA00022982"/>
    </source>
</evidence>
<evidence type="ECO:0000256" key="8">
    <source>
        <dbReference type="ARBA" id="ARBA00023065"/>
    </source>
</evidence>
<dbReference type="InterPro" id="IPR013130">
    <property type="entry name" value="Fe3_Rdtase_TM_dom"/>
</dbReference>
<dbReference type="PANTHER" id="PTHR32361">
    <property type="entry name" value="FERRIC/CUPRIC REDUCTASE TRANSMEMBRANE COMPONENT"/>
    <property type="match status" value="1"/>
</dbReference>
<evidence type="ECO:0000256" key="3">
    <source>
        <dbReference type="ARBA" id="ARBA00022448"/>
    </source>
</evidence>
<evidence type="ECO:0000256" key="11">
    <source>
        <dbReference type="SAM" id="Phobius"/>
    </source>
</evidence>
<dbReference type="EMBL" id="JAVHJM010000007">
    <property type="protein sequence ID" value="KAK6510529.1"/>
    <property type="molecule type" value="Genomic_DNA"/>
</dbReference>
<reference evidence="13 14" key="1">
    <citation type="submission" date="2019-10" db="EMBL/GenBank/DDBJ databases">
        <authorList>
            <person name="Palmer J.M."/>
        </authorList>
    </citation>
    <scope>NUCLEOTIDE SEQUENCE [LARGE SCALE GENOMIC DNA]</scope>
    <source>
        <strain evidence="13 14">TWF506</strain>
    </source>
</reference>
<dbReference type="SFLD" id="SFLDG01168">
    <property type="entry name" value="Ferric_reductase_subgroup_(FRE"/>
    <property type="match status" value="1"/>
</dbReference>
<feature type="transmembrane region" description="Helical" evidence="11">
    <location>
        <begin position="224"/>
        <end position="244"/>
    </location>
</feature>
<dbReference type="Pfam" id="PF08022">
    <property type="entry name" value="FAD_binding_8"/>
    <property type="match status" value="1"/>
</dbReference>
<dbReference type="Pfam" id="PF01794">
    <property type="entry name" value="Ferric_reduct"/>
    <property type="match status" value="1"/>
</dbReference>
<evidence type="ECO:0000313" key="13">
    <source>
        <dbReference type="EMBL" id="KAK6510529.1"/>
    </source>
</evidence>
<sequence>MSPRHPYPTRSSDLRFSDTTVLANSGPESNGSPINNGSSSENLNMWWPSSHFNLRPVLSERVSELIKRNVVSAAAAAEGGHGGDQNAIIDAMEFTRWLGVYYNIGCILFPIGVFVIRKAAGRIKEYKKAQRKKKKEETIGRDNRRYKTGNVDVSIIETASTASSSSASSIIIPAEIDSDESKPLLQNPSPKLPWYTRLYRRFKGFMTYQRPNDSRGRVIPHNSILVVNQLFFWTSVFLSIYNIYYPLDRTNNSALRFFLMADRWGMVFTMNQPLNFILAAKTSPIKYLTGWSYEEHLIVHRMVATASHVASLVHFVGMYVVYRIFIAGTDRGLTFISILLRPDIFFGLISFIAFWIFGITSIDEIRQKAYEMFLATHIIFASIAMVFLYLHHPAARIYVVFSFLIWTVDRIAYRAFNKRWSADGEVQVLDESTIKVTIKNFGKRSNKVMKWEPAGHVFLTVPGWNRLQAHPFTILTPPVGYDLEGNEINSESEKEKDMVLVIRKLKGFTEALYEMGGTIKVTVDGPYGSEHARGSLRRCKRSLFIAGGSGIAVAWPLMCEMVRREMDKNKKGKGGKPRKIVLVWIVHHEHHLKWIEEDLEKLEEVKRTLPREFEIEVRKFVTRGVNGKRPDLRKEVIRVVEDEDGPILHGRTGVLVCGPDAMMREVRTVGRDLLYEGKDVEILAEKFGW</sequence>
<name>A0AAN8N795_9PEZI</name>